<evidence type="ECO:0000313" key="14">
    <source>
        <dbReference type="Proteomes" id="UP000265080"/>
    </source>
</evidence>
<protein>
    <recommendedName>
        <fullName evidence="4">Dynein regulatory complex protein 10</fullName>
    </recommendedName>
    <alternativeName>
        <fullName evidence="10">IQ domain-containing protein D</fullName>
    </alternativeName>
</protein>
<evidence type="ECO:0000256" key="10">
    <source>
        <dbReference type="ARBA" id="ARBA00032180"/>
    </source>
</evidence>
<dbReference type="CDD" id="cd23767">
    <property type="entry name" value="IQCD"/>
    <property type="match status" value="1"/>
</dbReference>
<dbReference type="InterPro" id="IPR042815">
    <property type="entry name" value="DRC10"/>
</dbReference>
<reference evidence="13" key="2">
    <citation type="submission" date="2025-08" db="UniProtKB">
        <authorList>
            <consortium name="Ensembl"/>
        </authorList>
    </citation>
    <scope>IDENTIFICATION</scope>
</reference>
<keyword evidence="14" id="KW-1185">Reference proteome</keyword>
<keyword evidence="9" id="KW-0966">Cell projection</keyword>
<comment type="subunit">
    <text evidence="11">Component of the nexin-dynein regulatory complex (N-DRC). Interacts with CFAP52.</text>
</comment>
<keyword evidence="8" id="KW-0206">Cytoskeleton</keyword>
<feature type="coiled-coil region" evidence="12">
    <location>
        <begin position="234"/>
        <end position="322"/>
    </location>
</feature>
<dbReference type="PROSITE" id="PS50096">
    <property type="entry name" value="IQ"/>
    <property type="match status" value="1"/>
</dbReference>
<evidence type="ECO:0000256" key="3">
    <source>
        <dbReference type="ARBA" id="ARBA00009071"/>
    </source>
</evidence>
<keyword evidence="6" id="KW-0282">Flagellum</keyword>
<dbReference type="Ensembl" id="ENSAPET00000031944.1">
    <property type="protein sequence ID" value="ENSAPEP00000031118.1"/>
    <property type="gene ID" value="ENSAPEG00000022109.1"/>
</dbReference>
<evidence type="ECO:0000256" key="7">
    <source>
        <dbReference type="ARBA" id="ARBA00023069"/>
    </source>
</evidence>
<evidence type="ECO:0000256" key="4">
    <source>
        <dbReference type="ARBA" id="ARBA00021752"/>
    </source>
</evidence>
<evidence type="ECO:0000256" key="8">
    <source>
        <dbReference type="ARBA" id="ARBA00023212"/>
    </source>
</evidence>
<reference evidence="13 14" key="1">
    <citation type="submission" date="2018-03" db="EMBL/GenBank/DDBJ databases">
        <title>Finding Nemo's genes: A chromosome-scale reference assembly of the genome of the orange clownfish Amphiprion percula.</title>
        <authorList>
            <person name="Lehmann R."/>
        </authorList>
    </citation>
    <scope>NUCLEOTIDE SEQUENCE</scope>
</reference>
<dbReference type="Proteomes" id="UP000265080">
    <property type="component" value="Chromosome 5"/>
</dbReference>
<dbReference type="InterPro" id="IPR000048">
    <property type="entry name" value="IQ_motif_EF-hand-BS"/>
</dbReference>
<feature type="coiled-coil region" evidence="12">
    <location>
        <begin position="114"/>
        <end position="141"/>
    </location>
</feature>
<comment type="similarity">
    <text evidence="3">Belongs to the DRC10 family.</text>
</comment>
<accession>A0A3P8U713</accession>
<evidence type="ECO:0000256" key="6">
    <source>
        <dbReference type="ARBA" id="ARBA00022846"/>
    </source>
</evidence>
<dbReference type="AlphaFoldDB" id="A0A3P8U713"/>
<evidence type="ECO:0000256" key="1">
    <source>
        <dbReference type="ARBA" id="ARBA00003029"/>
    </source>
</evidence>
<keyword evidence="5" id="KW-0963">Cytoplasm</keyword>
<keyword evidence="7" id="KW-0969">Cilium</keyword>
<evidence type="ECO:0000256" key="11">
    <source>
        <dbReference type="ARBA" id="ARBA00046836"/>
    </source>
</evidence>
<dbReference type="Pfam" id="PF00612">
    <property type="entry name" value="IQ"/>
    <property type="match status" value="1"/>
</dbReference>
<feature type="coiled-coil region" evidence="12">
    <location>
        <begin position="359"/>
        <end position="394"/>
    </location>
</feature>
<organism evidence="13 14">
    <name type="scientific">Amphiprion percula</name>
    <name type="common">Orange clownfish</name>
    <name type="synonym">Lutjanus percula</name>
    <dbReference type="NCBI Taxonomy" id="161767"/>
    <lineage>
        <taxon>Eukaryota</taxon>
        <taxon>Metazoa</taxon>
        <taxon>Chordata</taxon>
        <taxon>Craniata</taxon>
        <taxon>Vertebrata</taxon>
        <taxon>Euteleostomi</taxon>
        <taxon>Actinopterygii</taxon>
        <taxon>Neopterygii</taxon>
        <taxon>Teleostei</taxon>
        <taxon>Neoteleostei</taxon>
        <taxon>Acanthomorphata</taxon>
        <taxon>Ovalentaria</taxon>
        <taxon>Pomacentridae</taxon>
        <taxon>Amphiprion</taxon>
    </lineage>
</organism>
<dbReference type="PANTHER" id="PTHR31598">
    <property type="entry name" value="IQ DOMAIN-CONTAINING PROTEIN D"/>
    <property type="match status" value="1"/>
</dbReference>
<evidence type="ECO:0000256" key="12">
    <source>
        <dbReference type="SAM" id="Coils"/>
    </source>
</evidence>
<reference evidence="13" key="3">
    <citation type="submission" date="2025-09" db="UniProtKB">
        <authorList>
            <consortium name="Ensembl"/>
        </authorList>
    </citation>
    <scope>IDENTIFICATION</scope>
</reference>
<comment type="function">
    <text evidence="1">Component of the nexin-dynein regulatory complex (N-DRC), a key regulator of ciliary/flagellar motility which maintains the alignment and integrity of the distal axoneme and regulates microtubule sliding in motile axonemes.</text>
</comment>
<comment type="subcellular location">
    <subcellularLocation>
        <location evidence="2">Cytoplasm</location>
        <location evidence="2">Cytoskeleton</location>
        <location evidence="2">Flagellum axoneme</location>
    </subcellularLocation>
</comment>
<dbReference type="Gene3D" id="1.20.5.190">
    <property type="match status" value="1"/>
</dbReference>
<dbReference type="PANTHER" id="PTHR31598:SF1">
    <property type="entry name" value="DYNEIN REGULATORY COMPLEX PROTEIN 10"/>
    <property type="match status" value="1"/>
</dbReference>
<name>A0A3P8U713_AMPPE</name>
<proteinExistence type="inferred from homology"/>
<dbReference type="SMART" id="SM00015">
    <property type="entry name" value="IQ"/>
    <property type="match status" value="1"/>
</dbReference>
<keyword evidence="12" id="KW-0175">Coiled coil</keyword>
<evidence type="ECO:0000256" key="5">
    <source>
        <dbReference type="ARBA" id="ARBA00022490"/>
    </source>
</evidence>
<evidence type="ECO:0000313" key="13">
    <source>
        <dbReference type="Ensembl" id="ENSAPEP00000031118.1"/>
    </source>
</evidence>
<sequence>MRGTSSSDSILAEMTSVTDSAASLSPRLTSRDCLSASITASSPDTGLCAAEQTLSAVSDSMSAKGAIGPTRTHSKSAELISNVLENSISQAEVAATLSAVLQSNCVSGIMNQELRNALQEHQLLEEKLGKLEDLKTDGEQEGEAVKARKQARAQLERNFKNSFRDVLRLCQANPDAISGLRAELGIEIVESENILIRELKLFHSNMVRKLLTSPDEELPPGGETQNLEEFILLEEELAENIKKIDAQIENVMESIESVQQKNKALEEEMSLLTEKQRQPQIKTASLKQTSLQEEIDQLNIQLSNLMFENRQAERILQEKNEKVEMEIEYLIQNFDEKITETQANLEMNETSYRKEKEDLRKLDELFSVLEVECNQIQERHRQAEEKRLKEMKELELKTKAAIIVQAWWRGYSTRKAIKNKGKGKKAKKSKGKKTK</sequence>
<dbReference type="STRING" id="161767.ENSAPEP00000031118"/>
<dbReference type="GeneTree" id="ENSGT00940000172701"/>
<evidence type="ECO:0000256" key="2">
    <source>
        <dbReference type="ARBA" id="ARBA00004611"/>
    </source>
</evidence>
<evidence type="ECO:0000256" key="9">
    <source>
        <dbReference type="ARBA" id="ARBA00023273"/>
    </source>
</evidence>